<dbReference type="Gene3D" id="3.40.190.10">
    <property type="entry name" value="Periplasmic binding protein-like II"/>
    <property type="match status" value="2"/>
</dbReference>
<evidence type="ECO:0000256" key="1">
    <source>
        <dbReference type="ARBA" id="ARBA00009437"/>
    </source>
</evidence>
<proteinExistence type="inferred from homology"/>
<keyword evidence="4" id="KW-0804">Transcription</keyword>
<dbReference type="RefSeq" id="WP_307682544.1">
    <property type="nucleotide sequence ID" value="NZ_JAUSQX010000001.1"/>
</dbReference>
<dbReference type="SUPFAM" id="SSF46785">
    <property type="entry name" value="Winged helix' DNA-binding domain"/>
    <property type="match status" value="1"/>
</dbReference>
<dbReference type="Pfam" id="PF00126">
    <property type="entry name" value="HTH_1"/>
    <property type="match status" value="1"/>
</dbReference>
<keyword evidence="2" id="KW-0805">Transcription regulation</keyword>
<comment type="similarity">
    <text evidence="1">Belongs to the LysR transcriptional regulatory family.</text>
</comment>
<dbReference type="InterPro" id="IPR036390">
    <property type="entry name" value="WH_DNA-bd_sf"/>
</dbReference>
<evidence type="ECO:0000313" key="7">
    <source>
        <dbReference type="Proteomes" id="UP001243212"/>
    </source>
</evidence>
<sequence length="317" mass="34779">MAIIDRVDWLESFVAVADYLSFSAASESLHCSQSRVSTHVSALERAIGYKLVDRSSIPCRLTEKGIMFHARAVEILEIFAVSVAELHSESGKLSGTVVLGTIPSISAAFIPHVAKRLRAEEPSLELNIVERTSAELGNLLNAGILDLAIGSFAKISDHDEPSTAEHGNPIRTLWVEPYVVVFPEDSPHMLNTDVATPEQLVGLPLAVTGAPGAALDPEWEEILDMWDIQTEPARLRTEQPQTLINLGRAGLVVPVMNYLAYQSCDHQGLRALPIQSGPLCRQVRMHWSPKRYRSLEVQKVIETVLRTPPPAGLDMTL</sequence>
<dbReference type="InterPro" id="IPR000847">
    <property type="entry name" value="LysR_HTH_N"/>
</dbReference>
<evidence type="ECO:0000313" key="6">
    <source>
        <dbReference type="EMBL" id="MDP9806312.1"/>
    </source>
</evidence>
<name>A0ABT9NFY7_9ACTO</name>
<evidence type="ECO:0000259" key="5">
    <source>
        <dbReference type="PROSITE" id="PS50931"/>
    </source>
</evidence>
<dbReference type="PANTHER" id="PTHR30126:SF96">
    <property type="entry name" value="TRANSCRIPTIONAL REGULATORY PROTEIN, LYSR FAMILY"/>
    <property type="match status" value="1"/>
</dbReference>
<keyword evidence="3 6" id="KW-0238">DNA-binding</keyword>
<dbReference type="SUPFAM" id="SSF53850">
    <property type="entry name" value="Periplasmic binding protein-like II"/>
    <property type="match status" value="1"/>
</dbReference>
<dbReference type="EMBL" id="JAUSQX010000001">
    <property type="protein sequence ID" value="MDP9806312.1"/>
    <property type="molecule type" value="Genomic_DNA"/>
</dbReference>
<dbReference type="CDD" id="cd05466">
    <property type="entry name" value="PBP2_LTTR_substrate"/>
    <property type="match status" value="1"/>
</dbReference>
<dbReference type="PROSITE" id="PS50931">
    <property type="entry name" value="HTH_LYSR"/>
    <property type="match status" value="1"/>
</dbReference>
<dbReference type="PRINTS" id="PR00039">
    <property type="entry name" value="HTHLYSR"/>
</dbReference>
<keyword evidence="7" id="KW-1185">Reference proteome</keyword>
<gene>
    <name evidence="6" type="ORF">J2S70_000894</name>
</gene>
<dbReference type="InterPro" id="IPR036388">
    <property type="entry name" value="WH-like_DNA-bd_sf"/>
</dbReference>
<organism evidence="6 7">
    <name type="scientific">Trueperella bonasi</name>
    <dbReference type="NCBI Taxonomy" id="312286"/>
    <lineage>
        <taxon>Bacteria</taxon>
        <taxon>Bacillati</taxon>
        <taxon>Actinomycetota</taxon>
        <taxon>Actinomycetes</taxon>
        <taxon>Actinomycetales</taxon>
        <taxon>Actinomycetaceae</taxon>
        <taxon>Trueperella</taxon>
    </lineage>
</organism>
<dbReference type="GO" id="GO:0003677">
    <property type="term" value="F:DNA binding"/>
    <property type="evidence" value="ECO:0007669"/>
    <property type="project" value="UniProtKB-KW"/>
</dbReference>
<reference evidence="6 7" key="1">
    <citation type="submission" date="2023-07" db="EMBL/GenBank/DDBJ databases">
        <title>Sequencing the genomes of 1000 actinobacteria strains.</title>
        <authorList>
            <person name="Klenk H.-P."/>
        </authorList>
    </citation>
    <scope>NUCLEOTIDE SEQUENCE [LARGE SCALE GENOMIC DNA]</scope>
    <source>
        <strain evidence="6 7">DSM 17163</strain>
    </source>
</reference>
<evidence type="ECO:0000256" key="4">
    <source>
        <dbReference type="ARBA" id="ARBA00023163"/>
    </source>
</evidence>
<accession>A0ABT9NFY7</accession>
<comment type="caution">
    <text evidence="6">The sequence shown here is derived from an EMBL/GenBank/DDBJ whole genome shotgun (WGS) entry which is preliminary data.</text>
</comment>
<dbReference type="Pfam" id="PF03466">
    <property type="entry name" value="LysR_substrate"/>
    <property type="match status" value="1"/>
</dbReference>
<protein>
    <submittedName>
        <fullName evidence="6">DNA-binding transcriptional LysR family regulator</fullName>
    </submittedName>
</protein>
<dbReference type="Proteomes" id="UP001243212">
    <property type="component" value="Unassembled WGS sequence"/>
</dbReference>
<evidence type="ECO:0000256" key="2">
    <source>
        <dbReference type="ARBA" id="ARBA00023015"/>
    </source>
</evidence>
<dbReference type="PANTHER" id="PTHR30126">
    <property type="entry name" value="HTH-TYPE TRANSCRIPTIONAL REGULATOR"/>
    <property type="match status" value="1"/>
</dbReference>
<dbReference type="Gene3D" id="1.10.10.10">
    <property type="entry name" value="Winged helix-like DNA-binding domain superfamily/Winged helix DNA-binding domain"/>
    <property type="match status" value="1"/>
</dbReference>
<feature type="domain" description="HTH lysR-type" evidence="5">
    <location>
        <begin position="5"/>
        <end position="62"/>
    </location>
</feature>
<evidence type="ECO:0000256" key="3">
    <source>
        <dbReference type="ARBA" id="ARBA00023125"/>
    </source>
</evidence>
<dbReference type="InterPro" id="IPR005119">
    <property type="entry name" value="LysR_subst-bd"/>
</dbReference>